<dbReference type="EC" id="5.4.99.12" evidence="2"/>
<dbReference type="InterPro" id="IPR050188">
    <property type="entry name" value="RluA_PseudoU_synthase"/>
</dbReference>
<proteinExistence type="predicted"/>
<dbReference type="GO" id="GO:0000455">
    <property type="term" value="P:enzyme-directed rRNA pseudouridine synthesis"/>
    <property type="evidence" value="ECO:0007669"/>
    <property type="project" value="TreeGrafter"/>
</dbReference>
<dbReference type="Gene3D" id="3.30.2350.10">
    <property type="entry name" value="Pseudouridine synthase"/>
    <property type="match status" value="1"/>
</dbReference>
<dbReference type="Pfam" id="PF00849">
    <property type="entry name" value="PseudoU_synth_2"/>
    <property type="match status" value="1"/>
</dbReference>
<evidence type="ECO:0000313" key="2">
    <source>
        <dbReference type="EMBL" id="RNA44641.1"/>
    </source>
</evidence>
<feature type="domain" description="Pseudouridine synthase RsuA/RluA-like" evidence="1">
    <location>
        <begin position="4"/>
        <end position="73"/>
    </location>
</feature>
<keyword evidence="3" id="KW-1185">Reference proteome</keyword>
<dbReference type="STRING" id="10195.A0A3M7TAJ2"/>
<evidence type="ECO:0000259" key="1">
    <source>
        <dbReference type="Pfam" id="PF00849"/>
    </source>
</evidence>
<evidence type="ECO:0000313" key="3">
    <source>
        <dbReference type="Proteomes" id="UP000276133"/>
    </source>
</evidence>
<dbReference type="GO" id="GO:0003723">
    <property type="term" value="F:RNA binding"/>
    <property type="evidence" value="ECO:0007669"/>
    <property type="project" value="InterPro"/>
</dbReference>
<gene>
    <name evidence="2" type="ORF">BpHYR1_028245</name>
</gene>
<dbReference type="Proteomes" id="UP000276133">
    <property type="component" value="Unassembled WGS sequence"/>
</dbReference>
<dbReference type="InterPro" id="IPR020103">
    <property type="entry name" value="PsdUridine_synth_cat_dom_sf"/>
</dbReference>
<dbReference type="EMBL" id="REGN01000080">
    <property type="protein sequence ID" value="RNA44641.1"/>
    <property type="molecule type" value="Genomic_DNA"/>
</dbReference>
<accession>A0A3M7TAJ2</accession>
<sequence>MGYSNLRTMYRLDRLTSGLVILAKNLKSGLLVDKHIKERTAQKTYLCRVVGEFPSADTKMITKPSFIDIIVVKLTYAKFWSSQAPSEKKKNNKKFPLLLRSEGDRSFQSSYQRLDGGVVLGECPFSVSILNE</sequence>
<protein>
    <submittedName>
        <fullName evidence="2">RNA pseudouridylate synthase domain-containing 2-like</fullName>
        <ecNumber evidence="2">5.4.99.12</ecNumber>
    </submittedName>
</protein>
<reference evidence="2 3" key="1">
    <citation type="journal article" date="2018" name="Sci. Rep.">
        <title>Genomic signatures of local adaptation to the degree of environmental predictability in rotifers.</title>
        <authorList>
            <person name="Franch-Gras L."/>
            <person name="Hahn C."/>
            <person name="Garcia-Roger E.M."/>
            <person name="Carmona M.J."/>
            <person name="Serra M."/>
            <person name="Gomez A."/>
        </authorList>
    </citation>
    <scope>NUCLEOTIDE SEQUENCE [LARGE SCALE GENOMIC DNA]</scope>
    <source>
        <strain evidence="2">HYR1</strain>
    </source>
</reference>
<dbReference type="OrthoDB" id="424794at2759"/>
<dbReference type="PANTHER" id="PTHR21600:SF40">
    <property type="entry name" value="PSEUDOURIDYLATE SYNTHASE RPUSD2"/>
    <property type="match status" value="1"/>
</dbReference>
<organism evidence="2 3">
    <name type="scientific">Brachionus plicatilis</name>
    <name type="common">Marine rotifer</name>
    <name type="synonym">Brachionus muelleri</name>
    <dbReference type="NCBI Taxonomy" id="10195"/>
    <lineage>
        <taxon>Eukaryota</taxon>
        <taxon>Metazoa</taxon>
        <taxon>Spiralia</taxon>
        <taxon>Gnathifera</taxon>
        <taxon>Rotifera</taxon>
        <taxon>Eurotatoria</taxon>
        <taxon>Monogononta</taxon>
        <taxon>Pseudotrocha</taxon>
        <taxon>Ploima</taxon>
        <taxon>Brachionidae</taxon>
        <taxon>Brachionus</taxon>
    </lineage>
</organism>
<dbReference type="AlphaFoldDB" id="A0A3M7TAJ2"/>
<name>A0A3M7TAJ2_BRAPC</name>
<comment type="caution">
    <text evidence="2">The sequence shown here is derived from an EMBL/GenBank/DDBJ whole genome shotgun (WGS) entry which is preliminary data.</text>
</comment>
<dbReference type="InterPro" id="IPR006145">
    <property type="entry name" value="PsdUridine_synth_RsuA/RluA"/>
</dbReference>
<keyword evidence="2" id="KW-0413">Isomerase</keyword>
<dbReference type="GO" id="GO:0160147">
    <property type="term" value="F:tRNA pseudouridine(38-40) synthase activity"/>
    <property type="evidence" value="ECO:0007669"/>
    <property type="project" value="UniProtKB-EC"/>
</dbReference>
<dbReference type="PANTHER" id="PTHR21600">
    <property type="entry name" value="MITOCHONDRIAL RNA PSEUDOURIDINE SYNTHASE"/>
    <property type="match status" value="1"/>
</dbReference>
<dbReference type="SUPFAM" id="SSF55120">
    <property type="entry name" value="Pseudouridine synthase"/>
    <property type="match status" value="1"/>
</dbReference>